<accession>A0A9Q6Z959</accession>
<gene>
    <name evidence="1" type="ORF">I6I88_06140</name>
</gene>
<dbReference type="EMBL" id="CP068108">
    <property type="protein sequence ID" value="QQU01992.1"/>
    <property type="molecule type" value="Genomic_DNA"/>
</dbReference>
<dbReference type="AlphaFoldDB" id="A0A9Q6Z959"/>
<evidence type="ECO:0000313" key="2">
    <source>
        <dbReference type="Proteomes" id="UP000596202"/>
    </source>
</evidence>
<evidence type="ECO:0000313" key="1">
    <source>
        <dbReference type="EMBL" id="QQU01992.1"/>
    </source>
</evidence>
<reference evidence="1 2" key="1">
    <citation type="submission" date="2021-01" db="EMBL/GenBank/DDBJ databases">
        <title>FDA dAtabase for Regulatory Grade micrObial Sequences (FDA-ARGOS): Supporting development and validation of Infectious Disease Dx tests.</title>
        <authorList>
            <person name="Sproer C."/>
            <person name="Gronow S."/>
            <person name="Severitt S."/>
            <person name="Schroder I."/>
            <person name="Tallon L."/>
            <person name="Sadzewicz L."/>
            <person name="Zhao X."/>
            <person name="Boylan J."/>
            <person name="Ott S."/>
            <person name="Bowen H."/>
            <person name="Vavikolanu K."/>
            <person name="Mehta A."/>
            <person name="Aluvathingal J."/>
            <person name="Nadendla S."/>
            <person name="Lowell S."/>
            <person name="Myers T."/>
            <person name="Yan Y."/>
            <person name="Sichtig H."/>
        </authorList>
    </citation>
    <scope>NUCLEOTIDE SEQUENCE [LARGE SCALE GENOMIC DNA]</scope>
    <source>
        <strain evidence="1 2">FDAARGOS_1131</strain>
    </source>
</reference>
<protein>
    <submittedName>
        <fullName evidence="1">Uncharacterized protein</fullName>
    </submittedName>
</protein>
<proteinExistence type="predicted"/>
<name>A0A9Q6Z959_MYROD</name>
<organism evidence="1 2">
    <name type="scientific">Myroides odoratus</name>
    <name type="common">Flavobacterium odoratum</name>
    <dbReference type="NCBI Taxonomy" id="256"/>
    <lineage>
        <taxon>Bacteria</taxon>
        <taxon>Pseudomonadati</taxon>
        <taxon>Bacteroidota</taxon>
        <taxon>Flavobacteriia</taxon>
        <taxon>Flavobacteriales</taxon>
        <taxon>Flavobacteriaceae</taxon>
        <taxon>Myroides</taxon>
    </lineage>
</organism>
<dbReference type="Proteomes" id="UP000596202">
    <property type="component" value="Chromosome"/>
</dbReference>
<dbReference type="OrthoDB" id="1452653at2"/>
<sequence length="151" mass="17782">MILFISCKKQIKINSDTLEYIIEFPDTVIVDEKYDGRLFYQSVLDTLTTSFDDDYHRYVFLCMRKTTNIEYSFEELKTKELDTIGADNYREIAIYNISFPTKGVHYIDGIVVDEAIYDISNAENKLPNDSLFRHIVHEFRITKKVVVIDKE</sequence>